<gene>
    <name evidence="2" type="ORF">B296_00000456</name>
</gene>
<sequence>MIGFGPGRVRSELEAFGKGKRGGSVHLEDDDDTPSPPSAAELPRTCSLAIWNARRLSSLYLWRLRRRDGPFRRQMPFFLRRPLVPRPPLSEIVDSPSALS</sequence>
<dbReference type="Proteomes" id="UP000287651">
    <property type="component" value="Unassembled WGS sequence"/>
</dbReference>
<evidence type="ECO:0000256" key="1">
    <source>
        <dbReference type="SAM" id="MobiDB-lite"/>
    </source>
</evidence>
<reference evidence="2 3" key="1">
    <citation type="journal article" date="2014" name="Agronomy (Basel)">
        <title>A Draft Genome Sequence for Ensete ventricosum, the Drought-Tolerant Tree Against Hunger.</title>
        <authorList>
            <person name="Harrison J."/>
            <person name="Moore K.A."/>
            <person name="Paszkiewicz K."/>
            <person name="Jones T."/>
            <person name="Grant M."/>
            <person name="Ambacheew D."/>
            <person name="Muzemil S."/>
            <person name="Studholme D.J."/>
        </authorList>
    </citation>
    <scope>NUCLEOTIDE SEQUENCE [LARGE SCALE GENOMIC DNA]</scope>
</reference>
<comment type="caution">
    <text evidence="2">The sequence shown here is derived from an EMBL/GenBank/DDBJ whole genome shotgun (WGS) entry which is preliminary data.</text>
</comment>
<feature type="region of interest" description="Disordered" evidence="1">
    <location>
        <begin position="1"/>
        <end position="41"/>
    </location>
</feature>
<dbReference type="EMBL" id="AMZH03000368">
    <property type="protein sequence ID" value="RRT84111.1"/>
    <property type="molecule type" value="Genomic_DNA"/>
</dbReference>
<evidence type="ECO:0000313" key="3">
    <source>
        <dbReference type="Proteomes" id="UP000287651"/>
    </source>
</evidence>
<proteinExistence type="predicted"/>
<dbReference type="AlphaFoldDB" id="A0A444GIA3"/>
<accession>A0A444GIA3</accession>
<organism evidence="2 3">
    <name type="scientific">Ensete ventricosum</name>
    <name type="common">Abyssinian banana</name>
    <name type="synonym">Musa ensete</name>
    <dbReference type="NCBI Taxonomy" id="4639"/>
    <lineage>
        <taxon>Eukaryota</taxon>
        <taxon>Viridiplantae</taxon>
        <taxon>Streptophyta</taxon>
        <taxon>Embryophyta</taxon>
        <taxon>Tracheophyta</taxon>
        <taxon>Spermatophyta</taxon>
        <taxon>Magnoliopsida</taxon>
        <taxon>Liliopsida</taxon>
        <taxon>Zingiberales</taxon>
        <taxon>Musaceae</taxon>
        <taxon>Ensete</taxon>
    </lineage>
</organism>
<evidence type="ECO:0000313" key="2">
    <source>
        <dbReference type="EMBL" id="RRT84111.1"/>
    </source>
</evidence>
<protein>
    <submittedName>
        <fullName evidence="2">Uncharacterized protein</fullName>
    </submittedName>
</protein>
<name>A0A444GIA3_ENSVE</name>